<reference evidence="3" key="1">
    <citation type="journal article" date="2019" name="Int. J. Syst. Evol. Microbiol.">
        <title>The Global Catalogue of Microorganisms (GCM) 10K type strain sequencing project: providing services to taxonomists for standard genome sequencing and annotation.</title>
        <authorList>
            <consortium name="The Broad Institute Genomics Platform"/>
            <consortium name="The Broad Institute Genome Sequencing Center for Infectious Disease"/>
            <person name="Wu L."/>
            <person name="Ma J."/>
        </authorList>
    </citation>
    <scope>NUCLEOTIDE SEQUENCE [LARGE SCALE GENOMIC DNA]</scope>
    <source>
        <strain evidence="3">CGMCC 4.7277</strain>
    </source>
</reference>
<dbReference type="EMBL" id="JBHSMX010000012">
    <property type="protein sequence ID" value="MFC5520886.1"/>
    <property type="molecule type" value="Genomic_DNA"/>
</dbReference>
<organism evidence="2 3">
    <name type="scientific">Polaromonas jejuensis</name>
    <dbReference type="NCBI Taxonomy" id="457502"/>
    <lineage>
        <taxon>Bacteria</taxon>
        <taxon>Pseudomonadati</taxon>
        <taxon>Pseudomonadota</taxon>
        <taxon>Betaproteobacteria</taxon>
        <taxon>Burkholderiales</taxon>
        <taxon>Comamonadaceae</taxon>
        <taxon>Polaromonas</taxon>
    </lineage>
</organism>
<proteinExistence type="predicted"/>
<evidence type="ECO:0000256" key="1">
    <source>
        <dbReference type="SAM" id="SignalP"/>
    </source>
</evidence>
<gene>
    <name evidence="2" type="ORF">ACFPP7_08140</name>
</gene>
<evidence type="ECO:0000313" key="3">
    <source>
        <dbReference type="Proteomes" id="UP001596084"/>
    </source>
</evidence>
<keyword evidence="3" id="KW-1185">Reference proteome</keyword>
<accession>A0ABW0Q8J7</accession>
<evidence type="ECO:0000313" key="2">
    <source>
        <dbReference type="EMBL" id="MFC5520886.1"/>
    </source>
</evidence>
<feature type="signal peptide" evidence="1">
    <location>
        <begin position="1"/>
        <end position="31"/>
    </location>
</feature>
<sequence>MKPFTTAASTLAFAPLLAALALLAQPPAAQAQSFCASDGQPRPVQLMERFINANCESCWTDPATPIAGAGVIALDWVVPGDQGDDAPLSAVATRDALARLEALGERVPAAASSRSHPVKALKGATLRVAHGLPLADYVGASIELKPIPAAARQQVWTSWLALVEALPAGTEGSPTARNLVRNLLQSTWDGRKKLSITEQNRFFEARSMNIAPAADRNRLRVIGWVEDDKGQVLAAAQSRCER</sequence>
<dbReference type="RefSeq" id="WP_245660722.1">
    <property type="nucleotide sequence ID" value="NZ_JBHSMX010000012.1"/>
</dbReference>
<dbReference type="Proteomes" id="UP001596084">
    <property type="component" value="Unassembled WGS sequence"/>
</dbReference>
<name>A0ABW0Q8J7_9BURK</name>
<protein>
    <submittedName>
        <fullName evidence="2">Uncharacterized protein</fullName>
    </submittedName>
</protein>
<comment type="caution">
    <text evidence="2">The sequence shown here is derived from an EMBL/GenBank/DDBJ whole genome shotgun (WGS) entry which is preliminary data.</text>
</comment>
<keyword evidence="1" id="KW-0732">Signal</keyword>
<feature type="chain" id="PRO_5045298999" evidence="1">
    <location>
        <begin position="32"/>
        <end position="242"/>
    </location>
</feature>